<dbReference type="PANTHER" id="PTHR13477:SF0">
    <property type="entry name" value="LARGE RIBOSOMAL SUBUNIT PROTEIN ML49"/>
    <property type="match status" value="1"/>
</dbReference>
<keyword evidence="3" id="KW-0689">Ribosomal protein</keyword>
<evidence type="ECO:0000313" key="7">
    <source>
        <dbReference type="EMBL" id="KTW27238.1"/>
    </source>
</evidence>
<protein>
    <recommendedName>
        <fullName evidence="6">Large ribosomal subunit protein mL49</fullName>
    </recommendedName>
</protein>
<dbReference type="eggNOG" id="KOG4034">
    <property type="taxonomic scope" value="Eukaryota"/>
</dbReference>
<evidence type="ECO:0000313" key="8">
    <source>
        <dbReference type="Proteomes" id="UP000053447"/>
    </source>
</evidence>
<evidence type="ECO:0000256" key="2">
    <source>
        <dbReference type="ARBA" id="ARBA00005677"/>
    </source>
</evidence>
<comment type="subcellular location">
    <subcellularLocation>
        <location evidence="1">Mitochondrion</location>
    </subcellularLocation>
</comment>
<dbReference type="AlphaFoldDB" id="A0A0W4ZFU9"/>
<dbReference type="InterPro" id="IPR007740">
    <property type="entry name" value="Ribosomal_mL49"/>
</dbReference>
<dbReference type="Proteomes" id="UP000053447">
    <property type="component" value="Unassembled WGS sequence"/>
</dbReference>
<proteinExistence type="inferred from homology"/>
<reference evidence="8" key="1">
    <citation type="journal article" date="2016" name="Nat. Commun.">
        <title>Genome analysis of three Pneumocystis species reveals adaptation mechanisms to life exclusively in mammalian hosts.</title>
        <authorList>
            <person name="Ma L."/>
            <person name="Chen Z."/>
            <person name="Huang D.W."/>
            <person name="Kutty G."/>
            <person name="Ishihara M."/>
            <person name="Wang H."/>
            <person name="Abouelleil A."/>
            <person name="Bishop L."/>
            <person name="Davey E."/>
            <person name="Deng R."/>
            <person name="Deng X."/>
            <person name="Fan L."/>
            <person name="Fantoni G."/>
            <person name="Fitzgerald M."/>
            <person name="Gogineni E."/>
            <person name="Goldberg J.M."/>
            <person name="Handley G."/>
            <person name="Hu X."/>
            <person name="Huber C."/>
            <person name="Jiao X."/>
            <person name="Jones K."/>
            <person name="Levin J.Z."/>
            <person name="Liu Y."/>
            <person name="Macdonald P."/>
            <person name="Melnikov A."/>
            <person name="Raley C."/>
            <person name="Sassi M."/>
            <person name="Sherman B.T."/>
            <person name="Song X."/>
            <person name="Sykes S."/>
            <person name="Tran B."/>
            <person name="Walsh L."/>
            <person name="Xia Y."/>
            <person name="Yang J."/>
            <person name="Young S."/>
            <person name="Zeng Q."/>
            <person name="Zheng X."/>
            <person name="Stephens R."/>
            <person name="Nusbaum C."/>
            <person name="Birren B.W."/>
            <person name="Azadi P."/>
            <person name="Lempicki R.A."/>
            <person name="Cuomo C.A."/>
            <person name="Kovacs J.A."/>
        </authorList>
    </citation>
    <scope>NUCLEOTIDE SEQUENCE [LARGE SCALE GENOMIC DNA]</scope>
    <source>
        <strain evidence="8">RU7</strain>
    </source>
</reference>
<dbReference type="VEuPathDB" id="FungiDB:T551_03232"/>
<dbReference type="EMBL" id="LFWA01000015">
    <property type="protein sequence ID" value="KTW27238.1"/>
    <property type="molecule type" value="Genomic_DNA"/>
</dbReference>
<evidence type="ECO:0000256" key="5">
    <source>
        <dbReference type="ARBA" id="ARBA00023274"/>
    </source>
</evidence>
<name>A0A0W4ZFU9_PNEJ7</name>
<evidence type="ECO:0000256" key="3">
    <source>
        <dbReference type="ARBA" id="ARBA00022980"/>
    </source>
</evidence>
<dbReference type="STRING" id="1408657.A0A0W4ZFU9"/>
<sequence>MHFLTQKETRFSMELFEKIKSPFFFEKKLIFFGINKILLRNNKFFSCSTRYQDYIVRRTRFGSLPVYLDIKGGGTKFQTIIRRVEGDVYELCKKLEKDLKLKEKEAFVNHLTRHIIIKGSKVRQVKDILSKDGF</sequence>
<organism evidence="7 8">
    <name type="scientific">Pneumocystis jirovecii (strain RU7)</name>
    <name type="common">Human pneumocystis pneumonia agent</name>
    <dbReference type="NCBI Taxonomy" id="1408657"/>
    <lineage>
        <taxon>Eukaryota</taxon>
        <taxon>Fungi</taxon>
        <taxon>Dikarya</taxon>
        <taxon>Ascomycota</taxon>
        <taxon>Taphrinomycotina</taxon>
        <taxon>Pneumocystomycetes</taxon>
        <taxon>Pneumocystaceae</taxon>
        <taxon>Pneumocystis</taxon>
    </lineage>
</organism>
<dbReference type="RefSeq" id="XP_018228394.1">
    <property type="nucleotide sequence ID" value="XM_018375495.1"/>
</dbReference>
<dbReference type="Pfam" id="PF05046">
    <property type="entry name" value="Img2"/>
    <property type="match status" value="1"/>
</dbReference>
<evidence type="ECO:0000256" key="6">
    <source>
        <dbReference type="ARBA" id="ARBA00035191"/>
    </source>
</evidence>
<dbReference type="GO" id="GO:0005762">
    <property type="term" value="C:mitochondrial large ribosomal subunit"/>
    <property type="evidence" value="ECO:0007669"/>
    <property type="project" value="TreeGrafter"/>
</dbReference>
<dbReference type="GO" id="GO:0003735">
    <property type="term" value="F:structural constituent of ribosome"/>
    <property type="evidence" value="ECO:0007669"/>
    <property type="project" value="InterPro"/>
</dbReference>
<dbReference type="Gene3D" id="3.30.780.10">
    <property type="entry name" value="SUI1-like domain"/>
    <property type="match status" value="1"/>
</dbReference>
<dbReference type="GeneID" id="28941750"/>
<dbReference type="PANTHER" id="PTHR13477">
    <property type="entry name" value="MITOCHONDRIAL 39S RIBOSOMAL PROTEIN L49"/>
    <property type="match status" value="1"/>
</dbReference>
<comment type="caution">
    <text evidence="7">The sequence shown here is derived from an EMBL/GenBank/DDBJ whole genome shotgun (WGS) entry which is preliminary data.</text>
</comment>
<keyword evidence="5" id="KW-0687">Ribonucleoprotein</keyword>
<keyword evidence="8" id="KW-1185">Reference proteome</keyword>
<gene>
    <name evidence="7" type="ORF">T551_03232</name>
</gene>
<evidence type="ECO:0000256" key="1">
    <source>
        <dbReference type="ARBA" id="ARBA00004173"/>
    </source>
</evidence>
<accession>A0A0W4ZFU9</accession>
<keyword evidence="4" id="KW-0496">Mitochondrion</keyword>
<evidence type="ECO:0000256" key="4">
    <source>
        <dbReference type="ARBA" id="ARBA00023128"/>
    </source>
</evidence>
<dbReference type="OrthoDB" id="19439at2759"/>
<dbReference type="GO" id="GO:0006412">
    <property type="term" value="P:translation"/>
    <property type="evidence" value="ECO:0007669"/>
    <property type="project" value="InterPro"/>
</dbReference>
<comment type="similarity">
    <text evidence="2">Belongs to the mitochondrion-specific ribosomal protein mL49 family.</text>
</comment>